<dbReference type="RefSeq" id="WP_210027986.1">
    <property type="nucleotide sequence ID" value="NZ_JAGINU010000001.1"/>
</dbReference>
<dbReference type="InterPro" id="IPR011764">
    <property type="entry name" value="Biotin_carboxylation_dom"/>
</dbReference>
<dbReference type="Pfam" id="PF02786">
    <property type="entry name" value="CPSase_L_D2"/>
    <property type="match status" value="1"/>
</dbReference>
<evidence type="ECO:0000256" key="7">
    <source>
        <dbReference type="PROSITE-ProRule" id="PRU00409"/>
    </source>
</evidence>
<keyword evidence="5 7" id="KW-0067">ATP-binding</keyword>
<keyword evidence="3 12" id="KW-0436">Ligase</keyword>
<dbReference type="PROSITE" id="PS00188">
    <property type="entry name" value="BIOTIN"/>
    <property type="match status" value="1"/>
</dbReference>
<feature type="compositionally biased region" description="Polar residues" evidence="8">
    <location>
        <begin position="463"/>
        <end position="474"/>
    </location>
</feature>
<dbReference type="EC" id="6.3.4.14" evidence="2"/>
<evidence type="ECO:0000313" key="13">
    <source>
        <dbReference type="Proteomes" id="UP001519295"/>
    </source>
</evidence>
<feature type="domain" description="Biotin carboxylation" evidence="11">
    <location>
        <begin position="6"/>
        <end position="450"/>
    </location>
</feature>
<dbReference type="InterPro" id="IPR005479">
    <property type="entry name" value="CPAse_ATP-bd"/>
</dbReference>
<dbReference type="GO" id="GO:0003989">
    <property type="term" value="F:acetyl-CoA carboxylase activity"/>
    <property type="evidence" value="ECO:0007669"/>
    <property type="project" value="UniProtKB-EC"/>
</dbReference>
<dbReference type="Pfam" id="PF00289">
    <property type="entry name" value="Biotin_carb_N"/>
    <property type="match status" value="1"/>
</dbReference>
<dbReference type="PANTHER" id="PTHR18866:SF33">
    <property type="entry name" value="METHYLCROTONOYL-COA CARBOXYLASE SUBUNIT ALPHA, MITOCHONDRIAL-RELATED"/>
    <property type="match status" value="1"/>
</dbReference>
<dbReference type="EMBL" id="JAGINU010000001">
    <property type="protein sequence ID" value="MBP2367806.1"/>
    <property type="molecule type" value="Genomic_DNA"/>
</dbReference>
<dbReference type="SMART" id="SM00878">
    <property type="entry name" value="Biotin_carb_C"/>
    <property type="match status" value="1"/>
</dbReference>
<feature type="compositionally biased region" description="Basic and acidic residues" evidence="8">
    <location>
        <begin position="437"/>
        <end position="455"/>
    </location>
</feature>
<dbReference type="SUPFAM" id="SSF51230">
    <property type="entry name" value="Single hybrid motif"/>
    <property type="match status" value="1"/>
</dbReference>
<dbReference type="PROSITE" id="PS50979">
    <property type="entry name" value="BC"/>
    <property type="match status" value="1"/>
</dbReference>
<comment type="cofactor">
    <cofactor evidence="1">
        <name>biotin</name>
        <dbReference type="ChEBI" id="CHEBI:57586"/>
    </cofactor>
</comment>
<keyword evidence="13" id="KW-1185">Reference proteome</keyword>
<reference evidence="12 13" key="1">
    <citation type="submission" date="2021-03" db="EMBL/GenBank/DDBJ databases">
        <title>Sequencing the genomes of 1000 actinobacteria strains.</title>
        <authorList>
            <person name="Klenk H.-P."/>
        </authorList>
    </citation>
    <scope>NUCLEOTIDE SEQUENCE [LARGE SCALE GENOMIC DNA]</scope>
    <source>
        <strain evidence="12 13">DSM 45256</strain>
    </source>
</reference>
<dbReference type="CDD" id="cd06850">
    <property type="entry name" value="biotinyl_domain"/>
    <property type="match status" value="1"/>
</dbReference>
<evidence type="ECO:0000256" key="2">
    <source>
        <dbReference type="ARBA" id="ARBA00013263"/>
    </source>
</evidence>
<evidence type="ECO:0000259" key="9">
    <source>
        <dbReference type="PROSITE" id="PS50968"/>
    </source>
</evidence>
<dbReference type="InterPro" id="IPR000089">
    <property type="entry name" value="Biotin_lipoyl"/>
</dbReference>
<dbReference type="SUPFAM" id="SSF56059">
    <property type="entry name" value="Glutathione synthetase ATP-binding domain-like"/>
    <property type="match status" value="1"/>
</dbReference>
<feature type="domain" description="Lipoyl-binding" evidence="9">
    <location>
        <begin position="522"/>
        <end position="595"/>
    </location>
</feature>
<accession>A0ABS4VV70</accession>
<dbReference type="InterPro" id="IPR050856">
    <property type="entry name" value="Biotin_carboxylase_complex"/>
</dbReference>
<keyword evidence="6" id="KW-0092">Biotin</keyword>
<dbReference type="InterPro" id="IPR005482">
    <property type="entry name" value="Biotin_COase_C"/>
</dbReference>
<evidence type="ECO:0000256" key="4">
    <source>
        <dbReference type="ARBA" id="ARBA00022741"/>
    </source>
</evidence>
<organism evidence="12 13">
    <name type="scientific">Pseudonocardia parietis</name>
    <dbReference type="NCBI Taxonomy" id="570936"/>
    <lineage>
        <taxon>Bacteria</taxon>
        <taxon>Bacillati</taxon>
        <taxon>Actinomycetota</taxon>
        <taxon>Actinomycetes</taxon>
        <taxon>Pseudonocardiales</taxon>
        <taxon>Pseudonocardiaceae</taxon>
        <taxon>Pseudonocardia</taxon>
    </lineage>
</organism>
<evidence type="ECO:0000256" key="1">
    <source>
        <dbReference type="ARBA" id="ARBA00001953"/>
    </source>
</evidence>
<evidence type="ECO:0000313" key="12">
    <source>
        <dbReference type="EMBL" id="MBP2367806.1"/>
    </source>
</evidence>
<dbReference type="InterPro" id="IPR005481">
    <property type="entry name" value="BC-like_N"/>
</dbReference>
<dbReference type="InterPro" id="IPR011761">
    <property type="entry name" value="ATP-grasp"/>
</dbReference>
<dbReference type="InterPro" id="IPR016185">
    <property type="entry name" value="PreATP-grasp_dom_sf"/>
</dbReference>
<dbReference type="GO" id="GO:0004075">
    <property type="term" value="F:biotin carboxylase activity"/>
    <property type="evidence" value="ECO:0007669"/>
    <property type="project" value="UniProtKB-EC"/>
</dbReference>
<evidence type="ECO:0000256" key="8">
    <source>
        <dbReference type="SAM" id="MobiDB-lite"/>
    </source>
</evidence>
<name>A0ABS4VV70_9PSEU</name>
<gene>
    <name evidence="12" type="ORF">JOF36_003502</name>
</gene>
<dbReference type="Pfam" id="PF02785">
    <property type="entry name" value="Biotin_carb_C"/>
    <property type="match status" value="1"/>
</dbReference>
<dbReference type="GO" id="GO:0004658">
    <property type="term" value="F:propionyl-CoA carboxylase activity"/>
    <property type="evidence" value="ECO:0007669"/>
    <property type="project" value="UniProtKB-EC"/>
</dbReference>
<feature type="region of interest" description="Disordered" evidence="8">
    <location>
        <begin position="437"/>
        <end position="474"/>
    </location>
</feature>
<evidence type="ECO:0000256" key="5">
    <source>
        <dbReference type="ARBA" id="ARBA00022840"/>
    </source>
</evidence>
<feature type="compositionally biased region" description="Low complexity" evidence="8">
    <location>
        <begin position="495"/>
        <end position="519"/>
    </location>
</feature>
<dbReference type="PANTHER" id="PTHR18866">
    <property type="entry name" value="CARBOXYLASE:PYRUVATE/ACETYL-COA/PROPIONYL-COA CARBOXYLASE"/>
    <property type="match status" value="1"/>
</dbReference>
<proteinExistence type="predicted"/>
<comment type="caution">
    <text evidence="12">The sequence shown here is derived from an EMBL/GenBank/DDBJ whole genome shotgun (WGS) entry which is preliminary data.</text>
</comment>
<dbReference type="Pfam" id="PF00364">
    <property type="entry name" value="Biotin_lipoyl"/>
    <property type="match status" value="1"/>
</dbReference>
<dbReference type="InterPro" id="IPR011054">
    <property type="entry name" value="Rudment_hybrid_motif"/>
</dbReference>
<evidence type="ECO:0000256" key="6">
    <source>
        <dbReference type="ARBA" id="ARBA00023267"/>
    </source>
</evidence>
<dbReference type="PROSITE" id="PS00867">
    <property type="entry name" value="CPSASE_2"/>
    <property type="match status" value="1"/>
</dbReference>
<dbReference type="InterPro" id="IPR011053">
    <property type="entry name" value="Single_hybrid_motif"/>
</dbReference>
<dbReference type="PROSITE" id="PS50975">
    <property type="entry name" value="ATP_GRASP"/>
    <property type="match status" value="1"/>
</dbReference>
<evidence type="ECO:0000256" key="3">
    <source>
        <dbReference type="ARBA" id="ARBA00022598"/>
    </source>
</evidence>
<keyword evidence="4 7" id="KW-0547">Nucleotide-binding</keyword>
<dbReference type="PROSITE" id="PS00866">
    <property type="entry name" value="CPSASE_1"/>
    <property type="match status" value="1"/>
</dbReference>
<evidence type="ECO:0000259" key="10">
    <source>
        <dbReference type="PROSITE" id="PS50975"/>
    </source>
</evidence>
<dbReference type="SUPFAM" id="SSF51246">
    <property type="entry name" value="Rudiment single hybrid motif"/>
    <property type="match status" value="1"/>
</dbReference>
<feature type="region of interest" description="Disordered" evidence="8">
    <location>
        <begin position="492"/>
        <end position="530"/>
    </location>
</feature>
<feature type="domain" description="ATP-grasp" evidence="10">
    <location>
        <begin position="125"/>
        <end position="321"/>
    </location>
</feature>
<dbReference type="Gene3D" id="2.40.50.100">
    <property type="match status" value="1"/>
</dbReference>
<dbReference type="SUPFAM" id="SSF52440">
    <property type="entry name" value="PreATP-grasp domain"/>
    <property type="match status" value="1"/>
</dbReference>
<protein>
    <recommendedName>
        <fullName evidence="2">biotin carboxylase</fullName>
        <ecNumber evidence="2">6.3.4.14</ecNumber>
    </recommendedName>
</protein>
<dbReference type="Proteomes" id="UP001519295">
    <property type="component" value="Unassembled WGS sequence"/>
</dbReference>
<sequence length="595" mass="61067">MSTSSPMRTVLVANRGEIAVRIIRSCRELGLRTVAVYSDADAGAPHVRMADEAVRIGPAPARSSYLDVDALLGAAKASGADTVHPGYGLLSEDAGFAEAVGAAGLTFVGPSPEVIARMGDKVAARAVADGCGVPLPPGTGTLTAGQAAEAAAGIGFPLVVKASFGGGGRGMRVVGSPAELDEAMAAAGREAGAAFGRSEVHLERYLQRPRHVEVQVLGDGHGTVVHLGDRDCSVQRRHQKLIEEAPAPGLTPELRSALSEAAVTLARTVGYVGAGTVEFLVLPGTSEFFFLEMNTRLQVEHGVTELVTGLDLVALQLRIAAGEPLPFTQDEVRISGHAIQARIAAEDPWADFRPAPGTVSTLELPLGPGIRNDFGLAAGGAVAPEYDSMFGKVLAHGADRDSARRRLVAALGELRVEGVPTTAPYLRTVLSSASFTEARHDTGSLERDWTPDPADRPGAPSGTAETVETPTVSSGTIRRVRIATDRGPVEVAVLGRAPRSGASASPSRRPGRESAAPGASGPGGAGAPPIAPMDATVVAVRVEPGQEIAAGEVVAVLEAMKMEMEIRSEVAGRVAEVLAVPGGPIAAGSPLISLT</sequence>
<evidence type="ECO:0000259" key="11">
    <source>
        <dbReference type="PROSITE" id="PS50979"/>
    </source>
</evidence>
<dbReference type="InterPro" id="IPR001882">
    <property type="entry name" value="Biotin_BS"/>
</dbReference>
<dbReference type="PROSITE" id="PS50968">
    <property type="entry name" value="BIOTINYL_LIPOYL"/>
    <property type="match status" value="1"/>
</dbReference>
<dbReference type="Gene3D" id="3.30.470.20">
    <property type="entry name" value="ATP-grasp fold, B domain"/>
    <property type="match status" value="1"/>
</dbReference>